<feature type="domain" description="Swt1-like HEPN" evidence="2">
    <location>
        <begin position="11"/>
        <end position="131"/>
    </location>
</feature>
<dbReference type="STRING" id="1220583.GOACH_10_00750"/>
<dbReference type="eggNOG" id="COG1483">
    <property type="taxonomic scope" value="Bacteria"/>
</dbReference>
<dbReference type="Pfam" id="PF18731">
    <property type="entry name" value="HEPN_Swt1"/>
    <property type="match status" value="1"/>
</dbReference>
<protein>
    <recommendedName>
        <fullName evidence="2">Swt1-like HEPN domain-containing protein</fullName>
    </recommendedName>
</protein>
<dbReference type="Pfam" id="PF04465">
    <property type="entry name" value="DUF499"/>
    <property type="match status" value="1"/>
</dbReference>
<comment type="caution">
    <text evidence="3">The sequence shown here is derived from an EMBL/GenBank/DDBJ whole genome shotgun (WGS) entry which is preliminary data.</text>
</comment>
<dbReference type="InterPro" id="IPR041650">
    <property type="entry name" value="HEPN_Swt1"/>
</dbReference>
<feature type="region of interest" description="Disordered" evidence="1">
    <location>
        <begin position="1009"/>
        <end position="1062"/>
    </location>
</feature>
<evidence type="ECO:0000313" key="4">
    <source>
        <dbReference type="Proteomes" id="UP000010988"/>
    </source>
</evidence>
<feature type="compositionally biased region" description="Basic and acidic residues" evidence="1">
    <location>
        <begin position="1009"/>
        <end position="1018"/>
    </location>
</feature>
<dbReference type="AlphaFoldDB" id="L7KMC7"/>
<proteinExistence type="predicted"/>
<dbReference type="OrthoDB" id="9757917at2"/>
<dbReference type="EMBL" id="BANR01000010">
    <property type="protein sequence ID" value="GAC49107.1"/>
    <property type="molecule type" value="Genomic_DNA"/>
</dbReference>
<accession>L7KMC7</accession>
<evidence type="ECO:0000313" key="3">
    <source>
        <dbReference type="EMBL" id="GAC49107.1"/>
    </source>
</evidence>
<name>L7KMC7_9ACTN</name>
<dbReference type="RefSeq" id="WP_005174963.1">
    <property type="nucleotide sequence ID" value="NZ_BANR01000010.1"/>
</dbReference>
<sequence length="1134" mass="124617">MAMNNLERVQKTLGLLGPALNTFIAATLAPNLGATPWVDLLRARDASKGAPADKVYNADDVQNGLRMLTDNIPNSVRKGWYPFDGALSRAQKSWAEELKEVRNRAQHFEPFSNDEAQRALDTAELFLKAIGAPAEAEQVRRMRLDLRRVATDREDSRAARALGTADVGADNLPPWREIMSPHPDVASDNFNAAEFAADLHTVAQGNDAGEYSDPIQFFARTYLTEGLRDLITRNVGRLSGDMNASPVVNLQTNFGGGKTHSMLALWHLASGLKSGNYPDEVAALAAPLDGLPAGVRRVALVGNQMEPATEDTRDGRPHIRTMWGELAWQLGGQDAYDIIADADRTSTNPGAALRELFEVYSPAVILIDEWVAYARQLLSQSGLPAGDFDTQFTFAQTLTEAAKATKGIQVVISIPASYDSHGDGDGVSDEEVGGENGREALARLKSIVGRTADHWLPANPQESFEIVRRRIFVDPDGDTLAKVSSIAKSLVEYYRKHRTEFPSQAIEPGYIDRIKQCYPIHPELFDRLYEDWSTLDRFQRTRGVLRLMNRIVGTLWRSDDAAPLIMPGLVPLETDSVVTEITSYLDVGTWRPILTTDVAGEGSVPRNIDKDHDLFGKRRVARRLAKTIFMDATPTLHTAHKGVDKQRIFLGTAMPGDVPGNFHSALDHLANNSTYLYTDAGRYWYDSQANTTRAARDHADNLPKADVWAEVERRLNHLRKTSRDDSFVGVHVCPTSSAEVPDEPATRLVIVPMEFTHSARASDSSALRWAHEALEHRGGANRGYKNALIFLAADDKRARELDESVRQFLAWQYVRDNADGLGLGGSQTRQAQARMAKANDVVDDRLPETFIWAIAPDQEAGKATYALDTFNTGGTTDDLIARTGARMRDKSQLSLTRSSRLISMDLTGPLAAAWEPGHISVGELYGFYATYPYLARLRDRDSLIDGLCTVYSETTWQIDGFGFAAGVDETTGEYIDIHLPTDEATPQFVDETLVVEPDLAMQQRDADIAKVKREGKGDEDPDDDGDGGDGGKGAGGTREGGGGYRPGGKGAVPRPPQPTRYFGSIELDPHFPARDFATIQQEILAHLSEASGTTLDVRIEISAVRPEGFDDSTVRTVRENANTLGFDPSDFEVE</sequence>
<evidence type="ECO:0000259" key="2">
    <source>
        <dbReference type="Pfam" id="PF18731"/>
    </source>
</evidence>
<gene>
    <name evidence="3" type="ORF">GOACH_10_00750</name>
</gene>
<reference evidence="3 4" key="1">
    <citation type="submission" date="2012-12" db="EMBL/GenBank/DDBJ databases">
        <title>Whole genome shotgun sequence of Gordonia aichiensis NBRC 108223.</title>
        <authorList>
            <person name="Isaki-Nakamura S."/>
            <person name="Hosoyama A."/>
            <person name="Tsuchikane K."/>
            <person name="Ando Y."/>
            <person name="Baba S."/>
            <person name="Ohji S."/>
            <person name="Hamada M."/>
            <person name="Tamura T."/>
            <person name="Yamazoe A."/>
            <person name="Yamazaki S."/>
            <person name="Fujita N."/>
        </authorList>
    </citation>
    <scope>NUCLEOTIDE SEQUENCE [LARGE SCALE GENOMIC DNA]</scope>
    <source>
        <strain evidence="3 4">NBRC 108223</strain>
    </source>
</reference>
<keyword evidence="4" id="KW-1185">Reference proteome</keyword>
<feature type="compositionally biased region" description="Gly residues" evidence="1">
    <location>
        <begin position="1028"/>
        <end position="1050"/>
    </location>
</feature>
<organism evidence="3 4">
    <name type="scientific">Gordonia aichiensis NBRC 108223</name>
    <dbReference type="NCBI Taxonomy" id="1220583"/>
    <lineage>
        <taxon>Bacteria</taxon>
        <taxon>Bacillati</taxon>
        <taxon>Actinomycetota</taxon>
        <taxon>Actinomycetes</taxon>
        <taxon>Mycobacteriales</taxon>
        <taxon>Gordoniaceae</taxon>
        <taxon>Gordonia</taxon>
    </lineage>
</organism>
<dbReference type="Proteomes" id="UP000010988">
    <property type="component" value="Unassembled WGS sequence"/>
</dbReference>
<evidence type="ECO:0000256" key="1">
    <source>
        <dbReference type="SAM" id="MobiDB-lite"/>
    </source>
</evidence>
<dbReference type="InterPro" id="IPR007555">
    <property type="entry name" value="DUF499"/>
</dbReference>